<dbReference type="InterPro" id="IPR022755">
    <property type="entry name" value="Znf_C2H2_jaz"/>
</dbReference>
<dbReference type="PANTHER" id="PTHR44029">
    <property type="entry name" value="DNAJ HOMOLOG SUBFAMILY C MEMBER 21"/>
    <property type="match status" value="1"/>
</dbReference>
<accession>A0A5N5X7E8</accession>
<dbReference type="InterPro" id="IPR001623">
    <property type="entry name" value="DnaJ_domain"/>
</dbReference>
<feature type="region of interest" description="Disordered" evidence="5">
    <location>
        <begin position="1"/>
        <end position="22"/>
    </location>
</feature>
<evidence type="ECO:0000259" key="6">
    <source>
        <dbReference type="PROSITE" id="PS50076"/>
    </source>
</evidence>
<feature type="domain" description="C2H2-type" evidence="7">
    <location>
        <begin position="314"/>
        <end position="338"/>
    </location>
</feature>
<keyword evidence="2 4" id="KW-0863">Zinc-finger</keyword>
<evidence type="ECO:0000259" key="7">
    <source>
        <dbReference type="PROSITE" id="PS50157"/>
    </source>
</evidence>
<dbReference type="Pfam" id="PF00226">
    <property type="entry name" value="DnaJ"/>
    <property type="match status" value="1"/>
</dbReference>
<gene>
    <name evidence="8" type="ORF">BDV29DRAFT_169529</name>
</gene>
<organism evidence="8 9">
    <name type="scientific">Aspergillus leporis</name>
    <dbReference type="NCBI Taxonomy" id="41062"/>
    <lineage>
        <taxon>Eukaryota</taxon>
        <taxon>Fungi</taxon>
        <taxon>Dikarya</taxon>
        <taxon>Ascomycota</taxon>
        <taxon>Pezizomycotina</taxon>
        <taxon>Eurotiomycetes</taxon>
        <taxon>Eurotiomycetidae</taxon>
        <taxon>Eurotiales</taxon>
        <taxon>Aspergillaceae</taxon>
        <taxon>Aspergillus</taxon>
        <taxon>Aspergillus subgen. Circumdati</taxon>
    </lineage>
</organism>
<feature type="region of interest" description="Disordered" evidence="5">
    <location>
        <begin position="252"/>
        <end position="280"/>
    </location>
</feature>
<evidence type="ECO:0000313" key="8">
    <source>
        <dbReference type="EMBL" id="KAB8076678.1"/>
    </source>
</evidence>
<dbReference type="Pfam" id="PF21884">
    <property type="entry name" value="ZUO1-like_ZHD"/>
    <property type="match status" value="1"/>
</dbReference>
<dbReference type="Proteomes" id="UP000326565">
    <property type="component" value="Unassembled WGS sequence"/>
</dbReference>
<dbReference type="PROSITE" id="PS50076">
    <property type="entry name" value="DNAJ_2"/>
    <property type="match status" value="1"/>
</dbReference>
<feature type="compositionally biased region" description="Polar residues" evidence="5">
    <location>
        <begin position="1"/>
        <end position="19"/>
    </location>
</feature>
<dbReference type="PROSITE" id="PS00636">
    <property type="entry name" value="DNAJ_1"/>
    <property type="match status" value="1"/>
</dbReference>
<keyword evidence="9" id="KW-1185">Reference proteome</keyword>
<evidence type="ECO:0000256" key="5">
    <source>
        <dbReference type="SAM" id="MobiDB-lite"/>
    </source>
</evidence>
<proteinExistence type="predicted"/>
<dbReference type="GO" id="GO:0005737">
    <property type="term" value="C:cytoplasm"/>
    <property type="evidence" value="ECO:0007669"/>
    <property type="project" value="TreeGrafter"/>
</dbReference>
<evidence type="ECO:0000256" key="3">
    <source>
        <dbReference type="ARBA" id="ARBA00022833"/>
    </source>
</evidence>
<feature type="compositionally biased region" description="Basic and acidic residues" evidence="5">
    <location>
        <begin position="426"/>
        <end position="435"/>
    </location>
</feature>
<dbReference type="PANTHER" id="PTHR44029:SF1">
    <property type="entry name" value="DNAJ HOMOLOG SUBFAMILY C MEMBER 21"/>
    <property type="match status" value="1"/>
</dbReference>
<evidence type="ECO:0000256" key="4">
    <source>
        <dbReference type="PROSITE-ProRule" id="PRU00042"/>
    </source>
</evidence>
<dbReference type="SUPFAM" id="SSF46565">
    <property type="entry name" value="Chaperone J-domain"/>
    <property type="match status" value="1"/>
</dbReference>
<evidence type="ECO:0008006" key="10">
    <source>
        <dbReference type="Google" id="ProtNLM"/>
    </source>
</evidence>
<feature type="region of interest" description="Disordered" evidence="5">
    <location>
        <begin position="388"/>
        <end position="435"/>
    </location>
</feature>
<dbReference type="InterPro" id="IPR003604">
    <property type="entry name" value="Matrin/U1-like-C_Znf_C2H2"/>
</dbReference>
<keyword evidence="1" id="KW-0479">Metal-binding</keyword>
<dbReference type="EMBL" id="ML732177">
    <property type="protein sequence ID" value="KAB8076678.1"/>
    <property type="molecule type" value="Genomic_DNA"/>
</dbReference>
<dbReference type="AlphaFoldDB" id="A0A5N5X7E8"/>
<dbReference type="InterPro" id="IPR013087">
    <property type="entry name" value="Znf_C2H2_type"/>
</dbReference>
<dbReference type="InterPro" id="IPR036869">
    <property type="entry name" value="J_dom_sf"/>
</dbReference>
<dbReference type="InterPro" id="IPR054076">
    <property type="entry name" value="ZUO1-like_ZHD"/>
</dbReference>
<dbReference type="SMART" id="SM00451">
    <property type="entry name" value="ZnF_U1"/>
    <property type="match status" value="1"/>
</dbReference>
<dbReference type="GO" id="GO:0008270">
    <property type="term" value="F:zinc ion binding"/>
    <property type="evidence" value="ECO:0007669"/>
    <property type="project" value="UniProtKB-KW"/>
</dbReference>
<dbReference type="SUPFAM" id="SSF57667">
    <property type="entry name" value="beta-beta-alpha zinc fingers"/>
    <property type="match status" value="1"/>
</dbReference>
<protein>
    <recommendedName>
        <fullName evidence="10">DnaJ domain-containing protein</fullName>
    </recommendedName>
</protein>
<feature type="domain" description="J" evidence="6">
    <location>
        <begin position="27"/>
        <end position="93"/>
    </location>
</feature>
<dbReference type="SMART" id="SM00355">
    <property type="entry name" value="ZnF_C2H2"/>
    <property type="match status" value="2"/>
</dbReference>
<evidence type="ECO:0000256" key="1">
    <source>
        <dbReference type="ARBA" id="ARBA00022723"/>
    </source>
</evidence>
<dbReference type="Gene3D" id="1.10.287.110">
    <property type="entry name" value="DnaJ domain"/>
    <property type="match status" value="1"/>
</dbReference>
<reference evidence="8 9" key="1">
    <citation type="submission" date="2019-04" db="EMBL/GenBank/DDBJ databases">
        <title>Friends and foes A comparative genomics study of 23 Aspergillus species from section Flavi.</title>
        <authorList>
            <consortium name="DOE Joint Genome Institute"/>
            <person name="Kjaerbolling I."/>
            <person name="Vesth T."/>
            <person name="Frisvad J.C."/>
            <person name="Nybo J.L."/>
            <person name="Theobald S."/>
            <person name="Kildgaard S."/>
            <person name="Isbrandt T."/>
            <person name="Kuo A."/>
            <person name="Sato A."/>
            <person name="Lyhne E.K."/>
            <person name="Kogle M.E."/>
            <person name="Wiebenga A."/>
            <person name="Kun R.S."/>
            <person name="Lubbers R.J."/>
            <person name="Makela M.R."/>
            <person name="Barry K."/>
            <person name="Chovatia M."/>
            <person name="Clum A."/>
            <person name="Daum C."/>
            <person name="Haridas S."/>
            <person name="He G."/>
            <person name="LaButti K."/>
            <person name="Lipzen A."/>
            <person name="Mondo S."/>
            <person name="Riley R."/>
            <person name="Salamov A."/>
            <person name="Simmons B.A."/>
            <person name="Magnuson J.K."/>
            <person name="Henrissat B."/>
            <person name="Mortensen U.H."/>
            <person name="Larsen T.O."/>
            <person name="Devries R.P."/>
            <person name="Grigoriev I.V."/>
            <person name="Machida M."/>
            <person name="Baker S.E."/>
            <person name="Andersen M.R."/>
        </authorList>
    </citation>
    <scope>NUCLEOTIDE SEQUENCE [LARGE SCALE GENOMIC DNA]</scope>
    <source>
        <strain evidence="8 9">CBS 151.66</strain>
    </source>
</reference>
<dbReference type="GO" id="GO:0003676">
    <property type="term" value="F:nucleic acid binding"/>
    <property type="evidence" value="ECO:0007669"/>
    <property type="project" value="InterPro"/>
</dbReference>
<sequence>MGQSHSSNSHEGTGPNKNSTDVERKVDYYELLQVERNASGEEIKKAYRRRALELHPDRNYGNVEAATKLFAEVQSAYEVLSDPQERAWYDSHRDVFLASDGQPEGADYSYDTRMTTSDDILKLFSNFSHRVEFTDAPTGFYGALRETFARLAVEETMACRWENVECMAYPTFGNRDDDFEGVVRPFYASWSSFSTKKSFAWKDVHRYSEAPDRRVRRLMEKENRRLREEAIREFNEAVRSLVAFVKKRDPRYKSNAQSESQRQEVLRQTAAAQAARSRAANQAKFRDHVIQDWAKPEDLTQDASDMSEDEAEHFECVVCHKIFKSNNQFEAHERSKKHIKAVKQLRWEMREQDKELDLEGNTLNYEVEHQPGNSTQNIVFSMESVQIPDEQTRDDEAGSTTGSDKQASTDSTNDTNVEECPLQHTESSRRSKLDLNDADYLPREMVEQRLGCQSTFTNGEKEAEVIDKLSRQFSTTEIMDSWHTATPKMGKAKQKRAKKAECAKELFQNTKCTTCNTAFLSRTQLFAHIRELGHAQAQPAVHTRNKKGRQ</sequence>
<dbReference type="OrthoDB" id="5894at2759"/>
<dbReference type="InterPro" id="IPR036236">
    <property type="entry name" value="Znf_C2H2_sf"/>
</dbReference>
<dbReference type="SMART" id="SM00271">
    <property type="entry name" value="DnaJ"/>
    <property type="match status" value="1"/>
</dbReference>
<dbReference type="CDD" id="cd06257">
    <property type="entry name" value="DnaJ"/>
    <property type="match status" value="1"/>
</dbReference>
<name>A0A5N5X7E8_9EURO</name>
<dbReference type="InterPro" id="IPR051964">
    <property type="entry name" value="Chaperone_stress_response"/>
</dbReference>
<dbReference type="InterPro" id="IPR018253">
    <property type="entry name" value="DnaJ_domain_CS"/>
</dbReference>
<feature type="compositionally biased region" description="Low complexity" evidence="5">
    <location>
        <begin position="267"/>
        <end position="280"/>
    </location>
</feature>
<evidence type="ECO:0000313" key="9">
    <source>
        <dbReference type="Proteomes" id="UP000326565"/>
    </source>
</evidence>
<keyword evidence="3" id="KW-0862">Zinc</keyword>
<dbReference type="PRINTS" id="PR00625">
    <property type="entry name" value="JDOMAIN"/>
</dbReference>
<dbReference type="PROSITE" id="PS50157">
    <property type="entry name" value="ZINC_FINGER_C2H2_2"/>
    <property type="match status" value="2"/>
</dbReference>
<feature type="domain" description="C2H2-type" evidence="7">
    <location>
        <begin position="510"/>
        <end position="539"/>
    </location>
</feature>
<dbReference type="PROSITE" id="PS00028">
    <property type="entry name" value="ZINC_FINGER_C2H2_1"/>
    <property type="match status" value="2"/>
</dbReference>
<evidence type="ECO:0000256" key="2">
    <source>
        <dbReference type="ARBA" id="ARBA00022771"/>
    </source>
</evidence>
<dbReference type="Pfam" id="PF12171">
    <property type="entry name" value="zf-C2H2_jaz"/>
    <property type="match status" value="1"/>
</dbReference>
<dbReference type="Gene3D" id="3.30.160.60">
    <property type="entry name" value="Classic Zinc Finger"/>
    <property type="match status" value="1"/>
</dbReference>
<feature type="compositionally biased region" description="Polar residues" evidence="5">
    <location>
        <begin position="398"/>
        <end position="415"/>
    </location>
</feature>